<evidence type="ECO:0000313" key="13">
    <source>
        <dbReference type="EMBL" id="CBW75550.1"/>
    </source>
</evidence>
<dbReference type="AlphaFoldDB" id="E5ASG8"/>
<evidence type="ECO:0000256" key="10">
    <source>
        <dbReference type="ARBA" id="ARBA00030775"/>
    </source>
</evidence>
<dbReference type="Proteomes" id="UP000007437">
    <property type="component" value="Chromosome"/>
</dbReference>
<dbReference type="STRING" id="882378.RBRH_01537"/>
<evidence type="ECO:0000256" key="7">
    <source>
        <dbReference type="ARBA" id="ARBA00022989"/>
    </source>
</evidence>
<dbReference type="Gene3D" id="3.55.40.10">
    <property type="entry name" value="minor pseudopilin epsh domain"/>
    <property type="match status" value="1"/>
</dbReference>
<dbReference type="GO" id="GO:0015627">
    <property type="term" value="C:type II protein secretion system complex"/>
    <property type="evidence" value="ECO:0007669"/>
    <property type="project" value="InterPro"/>
</dbReference>
<dbReference type="eggNOG" id="COG4970">
    <property type="taxonomic scope" value="Bacteria"/>
</dbReference>
<gene>
    <name evidence="13" type="ordered locus">RBRH_01537</name>
</gene>
<comment type="similarity">
    <text evidence="9">Belongs to the GSP H family.</text>
</comment>
<evidence type="ECO:0000259" key="12">
    <source>
        <dbReference type="Pfam" id="PF12019"/>
    </source>
</evidence>
<dbReference type="InterPro" id="IPR045584">
    <property type="entry name" value="Pilin-like"/>
</dbReference>
<dbReference type="GO" id="GO:0005886">
    <property type="term" value="C:plasma membrane"/>
    <property type="evidence" value="ECO:0007669"/>
    <property type="project" value="UniProtKB-SubCell"/>
</dbReference>
<dbReference type="Pfam" id="PF12019">
    <property type="entry name" value="GspH"/>
    <property type="match status" value="1"/>
</dbReference>
<keyword evidence="3" id="KW-1003">Cell membrane</keyword>
<keyword evidence="7 11" id="KW-1133">Transmembrane helix</keyword>
<evidence type="ECO:0000256" key="11">
    <source>
        <dbReference type="SAM" id="Phobius"/>
    </source>
</evidence>
<evidence type="ECO:0000256" key="6">
    <source>
        <dbReference type="ARBA" id="ARBA00022692"/>
    </source>
</evidence>
<dbReference type="HOGENOM" id="CLU_1140904_0_0_4"/>
<proteinExistence type="inferred from homology"/>
<accession>E5ASG8</accession>
<sequence length="243" mass="25992">MSRTACSSTCCGSESATRSGHKPVVRHRRPFGQLLRAARRLTVFVNGNASGVACRGHPGDVTVERYRAARRRGFMLTEICTVMAISLALAAWVIPSLDEWRSREQIRVAARALARTLSLARSEAVARQAPVTVCRSDGAGRCILPGRPCATGALDWSCGWLVQARQPGVGARPVVLHAQPAVSEVTITGSTTEMRFLPPAGLSVGTFRGFAVRAARASPRIAALHVRLAAGGRALIRADAYRK</sequence>
<keyword evidence="6 11" id="KW-0812">Transmembrane</keyword>
<evidence type="ECO:0000256" key="8">
    <source>
        <dbReference type="ARBA" id="ARBA00023136"/>
    </source>
</evidence>
<protein>
    <recommendedName>
        <fullName evidence="2">Type II secretion system protein H</fullName>
    </recommendedName>
    <alternativeName>
        <fullName evidence="10">General secretion pathway protein H</fullName>
    </alternativeName>
</protein>
<feature type="transmembrane region" description="Helical" evidence="11">
    <location>
        <begin position="74"/>
        <end position="94"/>
    </location>
</feature>
<evidence type="ECO:0000256" key="1">
    <source>
        <dbReference type="ARBA" id="ARBA00004377"/>
    </source>
</evidence>
<organism evidence="13 14">
    <name type="scientific">Mycetohabitans rhizoxinica (strain DSM 19002 / CIP 109453 / HKI 454)</name>
    <name type="common">Paraburkholderia rhizoxinica</name>
    <dbReference type="NCBI Taxonomy" id="882378"/>
    <lineage>
        <taxon>Bacteria</taxon>
        <taxon>Pseudomonadati</taxon>
        <taxon>Pseudomonadota</taxon>
        <taxon>Betaproteobacteria</taxon>
        <taxon>Burkholderiales</taxon>
        <taxon>Burkholderiaceae</taxon>
        <taxon>Mycetohabitans</taxon>
    </lineage>
</organism>
<evidence type="ECO:0000256" key="9">
    <source>
        <dbReference type="ARBA" id="ARBA00025772"/>
    </source>
</evidence>
<name>E5ASG8_MYCRK</name>
<evidence type="ECO:0000256" key="2">
    <source>
        <dbReference type="ARBA" id="ARBA00021549"/>
    </source>
</evidence>
<keyword evidence="8 11" id="KW-0472">Membrane</keyword>
<keyword evidence="4" id="KW-0488">Methylation</keyword>
<dbReference type="SUPFAM" id="SSF54523">
    <property type="entry name" value="Pili subunits"/>
    <property type="match status" value="1"/>
</dbReference>
<evidence type="ECO:0000256" key="5">
    <source>
        <dbReference type="ARBA" id="ARBA00022519"/>
    </source>
</evidence>
<dbReference type="EMBL" id="FR687359">
    <property type="protein sequence ID" value="CBW75550.1"/>
    <property type="molecule type" value="Genomic_DNA"/>
</dbReference>
<evidence type="ECO:0000313" key="14">
    <source>
        <dbReference type="Proteomes" id="UP000007437"/>
    </source>
</evidence>
<evidence type="ECO:0000256" key="4">
    <source>
        <dbReference type="ARBA" id="ARBA00022481"/>
    </source>
</evidence>
<dbReference type="InterPro" id="IPR022346">
    <property type="entry name" value="T2SS_GspH"/>
</dbReference>
<dbReference type="KEGG" id="brh:RBRH_01537"/>
<keyword evidence="5" id="KW-0997">Cell inner membrane</keyword>
<comment type="subcellular location">
    <subcellularLocation>
        <location evidence="1">Cell inner membrane</location>
        <topology evidence="1">Single-pass membrane protein</topology>
    </subcellularLocation>
</comment>
<dbReference type="GO" id="GO:0015628">
    <property type="term" value="P:protein secretion by the type II secretion system"/>
    <property type="evidence" value="ECO:0007669"/>
    <property type="project" value="InterPro"/>
</dbReference>
<reference evidence="13 14" key="1">
    <citation type="journal article" date="2011" name="J. Bacteriol.">
        <title>Complete genome sequence of Burkholderia rhizoxinica, an endosymbiont of Rhizopus microsporus.</title>
        <authorList>
            <person name="Lackner G."/>
            <person name="Moebius N."/>
            <person name="Partida-Martinez L."/>
            <person name="Hertweck C."/>
        </authorList>
    </citation>
    <scope>NUCLEOTIDE SEQUENCE [LARGE SCALE GENOMIC DNA]</scope>
    <source>
        <strain evidence="14">DSM 19002 / CIP 109453 / HKI 454</strain>
    </source>
</reference>
<evidence type="ECO:0000256" key="3">
    <source>
        <dbReference type="ARBA" id="ARBA00022475"/>
    </source>
</evidence>
<feature type="domain" description="General secretion pathway GspH" evidence="12">
    <location>
        <begin position="109"/>
        <end position="218"/>
    </location>
</feature>